<evidence type="ECO:0000256" key="8">
    <source>
        <dbReference type="ARBA" id="ARBA00022801"/>
    </source>
</evidence>
<dbReference type="InterPro" id="IPR013567">
    <property type="entry name" value="EF_hand_assoc_2"/>
</dbReference>
<keyword evidence="12" id="KW-0342">GTP-binding</keyword>
<dbReference type="InterPro" id="IPR011992">
    <property type="entry name" value="EF-hand-dom_pair"/>
</dbReference>
<dbReference type="InterPro" id="IPR027417">
    <property type="entry name" value="P-loop_NTPase"/>
</dbReference>
<sequence length="526" mass="59015">MELEHGTEVVTGEDSMKEAEDYLDSAMESAMEKFRRFEEEMEHKAKKELQGLLSIRESARRVLDAVLPSHHSEATVSSRSASLHLSPAPIKLHTLSRSLFFDPSPLDSGSDGAREGEQLSPPSSRLQFSVPPYSWPATPSNIAAGVPQPSTVAQSNFLFIFTVNGWSLISTAIPANDPPVLPEVPSVLAPIRLPDDMFPYCVPITVIDTSSSLQHRDELAEELKTADAIVVTCSYDQPATLDLDHRLCTFWLKYLQDLQVKAPVVVAFCKADIKQPIHLPKLMLPILQRYPQLENYLECSAKLRTLTPDIFLYAQKAVLFPTPPLYDRETKTLKPRCLRALIGVFTLFDSDKDGCLSDKEFNDLQAKCFGTPMEDIKVQCLKSYVEKIMPEGAVIDNKLTLRGFLTNHAELIEHHHPEITWTILKKNEYDNEIKFCCDRLLPPIKRTLDQSVELTTEALEHLRRVFSLFDIRGDGASNARELEDLFSTQPVSLWNEAPSVEVNVLGELSVTGFLSKWALMALLNPV</sequence>
<comment type="similarity">
    <text evidence="2">Belongs to the mitochondrial Rho GTPase family.</text>
</comment>
<evidence type="ECO:0000256" key="9">
    <source>
        <dbReference type="ARBA" id="ARBA00022837"/>
    </source>
</evidence>
<dbReference type="PROSITE" id="PS00018">
    <property type="entry name" value="EF_HAND_1"/>
    <property type="match status" value="1"/>
</dbReference>
<keyword evidence="4" id="KW-0479">Metal-binding</keyword>
<proteinExistence type="inferred from homology"/>
<dbReference type="InterPro" id="IPR052266">
    <property type="entry name" value="Miro-EF-hand_domain"/>
</dbReference>
<dbReference type="Gene3D" id="1.10.238.10">
    <property type="entry name" value="EF-hand"/>
    <property type="match status" value="2"/>
</dbReference>
<comment type="caution">
    <text evidence="15">The sequence shown here is derived from an EMBL/GenBank/DDBJ whole genome shotgun (WGS) entry which is preliminary data.</text>
</comment>
<dbReference type="SUPFAM" id="SSF52540">
    <property type="entry name" value="P-loop containing nucleoside triphosphate hydrolases"/>
    <property type="match status" value="1"/>
</dbReference>
<dbReference type="EMBL" id="CAKMRJ010002223">
    <property type="protein sequence ID" value="CAH1426682.1"/>
    <property type="molecule type" value="Genomic_DNA"/>
</dbReference>
<keyword evidence="8" id="KW-0378">Hydrolase</keyword>
<keyword evidence="11" id="KW-0496">Mitochondrion</keyword>
<evidence type="ECO:0000313" key="15">
    <source>
        <dbReference type="EMBL" id="CAH1426682.1"/>
    </source>
</evidence>
<accession>A0AAU9MJK4</accession>
<dbReference type="AlphaFoldDB" id="A0AAU9MJK4"/>
<keyword evidence="7" id="KW-1000">Mitochondrion outer membrane</keyword>
<keyword evidence="5" id="KW-0677">Repeat</keyword>
<evidence type="ECO:0000256" key="10">
    <source>
        <dbReference type="ARBA" id="ARBA00022989"/>
    </source>
</evidence>
<keyword evidence="3" id="KW-0812">Transmembrane</keyword>
<dbReference type="Pfam" id="PF08356">
    <property type="entry name" value="EF_assoc_2"/>
    <property type="match status" value="1"/>
</dbReference>
<dbReference type="SUPFAM" id="SSF47473">
    <property type="entry name" value="EF-hand"/>
    <property type="match status" value="1"/>
</dbReference>
<evidence type="ECO:0000256" key="7">
    <source>
        <dbReference type="ARBA" id="ARBA00022787"/>
    </source>
</evidence>
<dbReference type="GO" id="GO:0005741">
    <property type="term" value="C:mitochondrial outer membrane"/>
    <property type="evidence" value="ECO:0007669"/>
    <property type="project" value="UniProtKB-SubCell"/>
</dbReference>
<keyword evidence="16" id="KW-1185">Reference proteome</keyword>
<evidence type="ECO:0000256" key="4">
    <source>
        <dbReference type="ARBA" id="ARBA00022723"/>
    </source>
</evidence>
<dbReference type="GO" id="GO:0046872">
    <property type="term" value="F:metal ion binding"/>
    <property type="evidence" value="ECO:0007669"/>
    <property type="project" value="UniProtKB-KW"/>
</dbReference>
<evidence type="ECO:0000313" key="16">
    <source>
        <dbReference type="Proteomes" id="UP001157418"/>
    </source>
</evidence>
<dbReference type="GO" id="GO:0016787">
    <property type="term" value="F:hydrolase activity"/>
    <property type="evidence" value="ECO:0007669"/>
    <property type="project" value="UniProtKB-KW"/>
</dbReference>
<dbReference type="Proteomes" id="UP001157418">
    <property type="component" value="Unassembled WGS sequence"/>
</dbReference>
<dbReference type="FunFam" id="1.10.238.10:FF:000011">
    <property type="entry name" value="Mitochondrial Rho GTPase"/>
    <property type="match status" value="1"/>
</dbReference>
<dbReference type="GO" id="GO:0005525">
    <property type="term" value="F:GTP binding"/>
    <property type="evidence" value="ECO:0007669"/>
    <property type="project" value="UniProtKB-KW"/>
</dbReference>
<evidence type="ECO:0000256" key="13">
    <source>
        <dbReference type="ARBA" id="ARBA00023136"/>
    </source>
</evidence>
<evidence type="ECO:0000256" key="3">
    <source>
        <dbReference type="ARBA" id="ARBA00022692"/>
    </source>
</evidence>
<evidence type="ECO:0000256" key="12">
    <source>
        <dbReference type="ARBA" id="ARBA00023134"/>
    </source>
</evidence>
<evidence type="ECO:0000259" key="14">
    <source>
        <dbReference type="Pfam" id="PF08356"/>
    </source>
</evidence>
<name>A0AAU9MJK4_9ASTR</name>
<keyword evidence="6" id="KW-0547">Nucleotide-binding</keyword>
<comment type="subcellular location">
    <subcellularLocation>
        <location evidence="1">Mitochondrion outer membrane</location>
        <topology evidence="1">Single-pass type IV membrane protein</topology>
    </subcellularLocation>
</comment>
<evidence type="ECO:0000256" key="1">
    <source>
        <dbReference type="ARBA" id="ARBA00004200"/>
    </source>
</evidence>
<evidence type="ECO:0000256" key="6">
    <source>
        <dbReference type="ARBA" id="ARBA00022741"/>
    </source>
</evidence>
<evidence type="ECO:0000256" key="5">
    <source>
        <dbReference type="ARBA" id="ARBA00022737"/>
    </source>
</evidence>
<organism evidence="15 16">
    <name type="scientific">Lactuca virosa</name>
    <dbReference type="NCBI Taxonomy" id="75947"/>
    <lineage>
        <taxon>Eukaryota</taxon>
        <taxon>Viridiplantae</taxon>
        <taxon>Streptophyta</taxon>
        <taxon>Embryophyta</taxon>
        <taxon>Tracheophyta</taxon>
        <taxon>Spermatophyta</taxon>
        <taxon>Magnoliopsida</taxon>
        <taxon>eudicotyledons</taxon>
        <taxon>Gunneridae</taxon>
        <taxon>Pentapetalae</taxon>
        <taxon>asterids</taxon>
        <taxon>campanulids</taxon>
        <taxon>Asterales</taxon>
        <taxon>Asteraceae</taxon>
        <taxon>Cichorioideae</taxon>
        <taxon>Cichorieae</taxon>
        <taxon>Lactucinae</taxon>
        <taxon>Lactuca</taxon>
    </lineage>
</organism>
<keyword evidence="10" id="KW-1133">Transmembrane helix</keyword>
<feature type="domain" description="EF hand associated type-2" evidence="14">
    <location>
        <begin position="372"/>
        <end position="457"/>
    </location>
</feature>
<evidence type="ECO:0000256" key="2">
    <source>
        <dbReference type="ARBA" id="ARBA00007981"/>
    </source>
</evidence>
<protein>
    <recommendedName>
        <fullName evidence="14">EF hand associated type-2 domain-containing protein</fullName>
    </recommendedName>
</protein>
<dbReference type="Gene3D" id="3.40.50.300">
    <property type="entry name" value="P-loop containing nucleotide triphosphate hydrolases"/>
    <property type="match status" value="1"/>
</dbReference>
<keyword evidence="9" id="KW-0106">Calcium</keyword>
<gene>
    <name evidence="15" type="ORF">LVIROSA_LOCUS13749</name>
</gene>
<dbReference type="PANTHER" id="PTHR46819">
    <property type="entry name" value="EF-HAND CALCIUM-BINDING DOMAIN-CONTAINING PROTEIN 7"/>
    <property type="match status" value="1"/>
</dbReference>
<dbReference type="InterPro" id="IPR018247">
    <property type="entry name" value="EF_Hand_1_Ca_BS"/>
</dbReference>
<evidence type="ECO:0000256" key="11">
    <source>
        <dbReference type="ARBA" id="ARBA00023128"/>
    </source>
</evidence>
<keyword evidence="13" id="KW-0472">Membrane</keyword>
<dbReference type="PANTHER" id="PTHR46819:SF1">
    <property type="entry name" value="EF-HAND CALCIUM-BINDING DOMAIN-CONTAINING PROTEIN 7"/>
    <property type="match status" value="1"/>
</dbReference>
<reference evidence="15 16" key="1">
    <citation type="submission" date="2022-01" db="EMBL/GenBank/DDBJ databases">
        <authorList>
            <person name="Xiong W."/>
            <person name="Schranz E."/>
        </authorList>
    </citation>
    <scope>NUCLEOTIDE SEQUENCE [LARGE SCALE GENOMIC DNA]</scope>
</reference>